<dbReference type="OrthoDB" id="440875at2759"/>
<feature type="non-terminal residue" evidence="1">
    <location>
        <position position="91"/>
    </location>
</feature>
<dbReference type="Proteomes" id="UP000601435">
    <property type="component" value="Unassembled WGS sequence"/>
</dbReference>
<reference evidence="1" key="1">
    <citation type="submission" date="2021-02" db="EMBL/GenBank/DDBJ databases">
        <authorList>
            <person name="Dougan E. K."/>
            <person name="Rhodes N."/>
            <person name="Thang M."/>
            <person name="Chan C."/>
        </authorList>
    </citation>
    <scope>NUCLEOTIDE SEQUENCE</scope>
</reference>
<comment type="caution">
    <text evidence="1">The sequence shown here is derived from an EMBL/GenBank/DDBJ whole genome shotgun (WGS) entry which is preliminary data.</text>
</comment>
<protein>
    <submittedName>
        <fullName evidence="1">Uncharacterized protein</fullName>
    </submittedName>
</protein>
<sequence>TFTKAFGKALLELWQQEQSSAAPPRLSLRQKVHLPVEMTDRELFSGLSLGDTWGDAELVQVWEYLYCNKHLVVPEAWKSTMAALNTQLLDS</sequence>
<organism evidence="1 2">
    <name type="scientific">Symbiodinium necroappetens</name>
    <dbReference type="NCBI Taxonomy" id="1628268"/>
    <lineage>
        <taxon>Eukaryota</taxon>
        <taxon>Sar</taxon>
        <taxon>Alveolata</taxon>
        <taxon>Dinophyceae</taxon>
        <taxon>Suessiales</taxon>
        <taxon>Symbiodiniaceae</taxon>
        <taxon>Symbiodinium</taxon>
    </lineage>
</organism>
<evidence type="ECO:0000313" key="1">
    <source>
        <dbReference type="EMBL" id="CAE7265976.1"/>
    </source>
</evidence>
<dbReference type="AlphaFoldDB" id="A0A812MLA9"/>
<gene>
    <name evidence="1" type="ORF">SNEC2469_LOCUS6250</name>
</gene>
<evidence type="ECO:0000313" key="2">
    <source>
        <dbReference type="Proteomes" id="UP000601435"/>
    </source>
</evidence>
<dbReference type="EMBL" id="CAJNJA010011053">
    <property type="protein sequence ID" value="CAE7265976.1"/>
    <property type="molecule type" value="Genomic_DNA"/>
</dbReference>
<accession>A0A812MLA9</accession>
<name>A0A812MLA9_9DINO</name>
<keyword evidence="2" id="KW-1185">Reference proteome</keyword>
<feature type="non-terminal residue" evidence="1">
    <location>
        <position position="1"/>
    </location>
</feature>
<proteinExistence type="predicted"/>